<dbReference type="NCBIfam" id="TIGR01598">
    <property type="entry name" value="holin_phiLC3"/>
    <property type="match status" value="1"/>
</dbReference>
<dbReference type="InterPro" id="IPR006485">
    <property type="entry name" value="Phage-like_holin"/>
</dbReference>
<name>A0ABN0RGU5_9LIST</name>
<evidence type="ECO:0000256" key="1">
    <source>
        <dbReference type="SAM" id="MobiDB-lite"/>
    </source>
</evidence>
<feature type="transmembrane region" description="Helical" evidence="2">
    <location>
        <begin position="12"/>
        <end position="32"/>
    </location>
</feature>
<evidence type="ECO:0000256" key="2">
    <source>
        <dbReference type="SAM" id="Phobius"/>
    </source>
</evidence>
<keyword evidence="4" id="KW-1185">Reference proteome</keyword>
<feature type="region of interest" description="Disordered" evidence="1">
    <location>
        <begin position="73"/>
        <end position="93"/>
    </location>
</feature>
<evidence type="ECO:0008006" key="5">
    <source>
        <dbReference type="Google" id="ProtNLM"/>
    </source>
</evidence>
<organism evidence="3 4">
    <name type="scientific">Listeria floridensis FSL S10-1187</name>
    <dbReference type="NCBI Taxonomy" id="1265817"/>
    <lineage>
        <taxon>Bacteria</taxon>
        <taxon>Bacillati</taxon>
        <taxon>Bacillota</taxon>
        <taxon>Bacilli</taxon>
        <taxon>Bacillales</taxon>
        <taxon>Listeriaceae</taxon>
        <taxon>Listeria</taxon>
    </lineage>
</organism>
<feature type="transmembrane region" description="Helical" evidence="2">
    <location>
        <begin position="44"/>
        <end position="69"/>
    </location>
</feature>
<protein>
    <recommendedName>
        <fullName evidence="5">Holin</fullName>
    </recommendedName>
</protein>
<dbReference type="RefSeq" id="WP_036096487.1">
    <property type="nucleotide sequence ID" value="NZ_AODF01000007.1"/>
</dbReference>
<keyword evidence="2" id="KW-0812">Transmembrane</keyword>
<feature type="compositionally biased region" description="Basic and acidic residues" evidence="1">
    <location>
        <begin position="77"/>
        <end position="93"/>
    </location>
</feature>
<evidence type="ECO:0000313" key="3">
    <source>
        <dbReference type="EMBL" id="EUJ33112.1"/>
    </source>
</evidence>
<keyword evidence="2" id="KW-1133">Transmembrane helix</keyword>
<dbReference type="Pfam" id="PF04531">
    <property type="entry name" value="Phage_holin_1"/>
    <property type="match status" value="1"/>
</dbReference>
<sequence>MKINWKVRFKNWRTWVLGAITFLSIVWASGGFQVSDLDSWGQTWQAFVTFLSKPSAIIAVLAALVANYVDPTTDSFGDSRRALTYDKPNKEDE</sequence>
<keyword evidence="2" id="KW-0472">Membrane</keyword>
<comment type="caution">
    <text evidence="3">The sequence shown here is derived from an EMBL/GenBank/DDBJ whole genome shotgun (WGS) entry which is preliminary data.</text>
</comment>
<evidence type="ECO:0000313" key="4">
    <source>
        <dbReference type="Proteomes" id="UP000019249"/>
    </source>
</evidence>
<dbReference type="EMBL" id="AODF01000007">
    <property type="protein sequence ID" value="EUJ33112.1"/>
    <property type="molecule type" value="Genomic_DNA"/>
</dbReference>
<dbReference type="Proteomes" id="UP000019249">
    <property type="component" value="Unassembled WGS sequence"/>
</dbReference>
<reference evidence="3 4" key="1">
    <citation type="journal article" date="2014" name="Int. J. Syst. Evol. Microbiol.">
        <title>Listeria floridensis sp. nov., Listeria aquatica sp. nov., Listeria cornellensis sp. nov., Listeria riparia sp. nov. and Listeria grandensis sp. nov., from agricultural and natural environments.</title>
        <authorList>
            <person name="den Bakker H.C."/>
            <person name="Warchocki S."/>
            <person name="Wright E.M."/>
            <person name="Allred A.F."/>
            <person name="Ahlstrom C."/>
            <person name="Manuel C.S."/>
            <person name="Stasiewicz M.J."/>
            <person name="Burrell A."/>
            <person name="Roof S."/>
            <person name="Strawn L."/>
            <person name="Fortes E.D."/>
            <person name="Nightingale K.K."/>
            <person name="Kephart D."/>
            <person name="Wiedmann M."/>
        </authorList>
    </citation>
    <scope>NUCLEOTIDE SEQUENCE [LARGE SCALE GENOMIC DNA]</scope>
    <source>
        <strain evidence="3 4">FSL S10-1187</strain>
    </source>
</reference>
<proteinExistence type="predicted"/>
<accession>A0ABN0RGU5</accession>
<gene>
    <name evidence="3" type="ORF">MFLO_04195</name>
</gene>